<feature type="domain" description="Band 7" evidence="3">
    <location>
        <begin position="45"/>
        <end position="155"/>
    </location>
</feature>
<dbReference type="Pfam" id="PF01145">
    <property type="entry name" value="Band_7"/>
    <property type="match status" value="1"/>
</dbReference>
<dbReference type="EMBL" id="CP111026">
    <property type="protein sequence ID" value="WAR27568.1"/>
    <property type="molecule type" value="Genomic_DNA"/>
</dbReference>
<evidence type="ECO:0000313" key="5">
    <source>
        <dbReference type="Proteomes" id="UP001164746"/>
    </source>
</evidence>
<evidence type="ECO:0000313" key="4">
    <source>
        <dbReference type="EMBL" id="WAR27568.1"/>
    </source>
</evidence>
<evidence type="ECO:0000256" key="1">
    <source>
        <dbReference type="SAM" id="Coils"/>
    </source>
</evidence>
<reference evidence="4" key="1">
    <citation type="submission" date="2022-11" db="EMBL/GenBank/DDBJ databases">
        <title>Centuries of genome instability and evolution in soft-shell clam transmissible cancer (bioRxiv).</title>
        <authorList>
            <person name="Hart S.F.M."/>
            <person name="Yonemitsu M.A."/>
            <person name="Giersch R.M."/>
            <person name="Beal B.F."/>
            <person name="Arriagada G."/>
            <person name="Davis B.W."/>
            <person name="Ostrander E.A."/>
            <person name="Goff S.P."/>
            <person name="Metzger M.J."/>
        </authorList>
    </citation>
    <scope>NUCLEOTIDE SEQUENCE</scope>
    <source>
        <strain evidence="4">MELC-2E11</strain>
        <tissue evidence="4">Siphon/mantle</tissue>
    </source>
</reference>
<evidence type="ECO:0000259" key="3">
    <source>
        <dbReference type="Pfam" id="PF01145"/>
    </source>
</evidence>
<accession>A0ABY7FZD6</accession>
<organism evidence="4 5">
    <name type="scientific">Mya arenaria</name>
    <name type="common">Soft-shell clam</name>
    <dbReference type="NCBI Taxonomy" id="6604"/>
    <lineage>
        <taxon>Eukaryota</taxon>
        <taxon>Metazoa</taxon>
        <taxon>Spiralia</taxon>
        <taxon>Lophotrochozoa</taxon>
        <taxon>Mollusca</taxon>
        <taxon>Bivalvia</taxon>
        <taxon>Autobranchia</taxon>
        <taxon>Heteroconchia</taxon>
        <taxon>Euheterodonta</taxon>
        <taxon>Imparidentia</taxon>
        <taxon>Neoheterodontei</taxon>
        <taxon>Myida</taxon>
        <taxon>Myoidea</taxon>
        <taxon>Myidae</taxon>
        <taxon>Mya</taxon>
    </lineage>
</organism>
<keyword evidence="2" id="KW-0812">Transmembrane</keyword>
<feature type="transmembrane region" description="Helical" evidence="2">
    <location>
        <begin position="6"/>
        <end position="25"/>
    </location>
</feature>
<proteinExistence type="predicted"/>
<sequence length="284" mass="31996">MAKPQIIAAGIVALLIILMTIILLATSLKKLSSDQIGLTYDTINKNLGDEVKREGLHNGPPGFEFIIFPSVYKTISFSDLKCLNKDGVIITLDVTYQFKAQPTKLHDLIINFKDYDGYKKVLEYTGESALHESCSYFNTSQFQAERGKFQERVSNIERPSEYEDAIRSKERAREDIEVARNERPRLVTEAMTEFLEANTTSQIIRDKAESDKRILQARAEQEAKAIIEQYQKESEAYAQILDPNGLGFTVDGFIAYMGVRVISSAQNPVYIGLQSPAKSSYMTP</sequence>
<dbReference type="Proteomes" id="UP001164746">
    <property type="component" value="Chromosome 15"/>
</dbReference>
<keyword evidence="1" id="KW-0175">Coiled coil</keyword>
<evidence type="ECO:0000256" key="2">
    <source>
        <dbReference type="SAM" id="Phobius"/>
    </source>
</evidence>
<feature type="coiled-coil region" evidence="1">
    <location>
        <begin position="162"/>
        <end position="236"/>
    </location>
</feature>
<keyword evidence="5" id="KW-1185">Reference proteome</keyword>
<dbReference type="InterPro" id="IPR001107">
    <property type="entry name" value="Band_7"/>
</dbReference>
<keyword evidence="2" id="KW-1133">Transmembrane helix</keyword>
<name>A0ABY7FZD6_MYAAR</name>
<gene>
    <name evidence="4" type="ORF">MAR_013272</name>
</gene>
<keyword evidence="2" id="KW-0472">Membrane</keyword>
<protein>
    <recommendedName>
        <fullName evidence="3">Band 7 domain-containing protein</fullName>
    </recommendedName>
</protein>